<feature type="region of interest" description="Disordered" evidence="1">
    <location>
        <begin position="58"/>
        <end position="86"/>
    </location>
</feature>
<evidence type="ECO:0000256" key="1">
    <source>
        <dbReference type="SAM" id="MobiDB-lite"/>
    </source>
</evidence>
<proteinExistence type="predicted"/>
<name>A0AAQ3REQ3_VIGMU</name>
<sequence length="118" mass="13131">MAFQTHSAQTFPNLGSNILAQYPILVRLHPDYSKHSSVILRLPIKALPLQRINSIHSTNTHTRVDRENGPDSGKISGGGVSSGLRQRRQLQLPETLNLGKLRFGNRGNLEKMRKGLVL</sequence>
<gene>
    <name evidence="2" type="ORF">V8G54_035571</name>
</gene>
<dbReference type="AlphaFoldDB" id="A0AAQ3REQ3"/>
<keyword evidence="3" id="KW-1185">Reference proteome</keyword>
<evidence type="ECO:0000313" key="2">
    <source>
        <dbReference type="EMBL" id="WVY90057.1"/>
    </source>
</evidence>
<organism evidence="2 3">
    <name type="scientific">Vigna mungo</name>
    <name type="common">Black gram</name>
    <name type="synonym">Phaseolus mungo</name>
    <dbReference type="NCBI Taxonomy" id="3915"/>
    <lineage>
        <taxon>Eukaryota</taxon>
        <taxon>Viridiplantae</taxon>
        <taxon>Streptophyta</taxon>
        <taxon>Embryophyta</taxon>
        <taxon>Tracheophyta</taxon>
        <taxon>Spermatophyta</taxon>
        <taxon>Magnoliopsida</taxon>
        <taxon>eudicotyledons</taxon>
        <taxon>Gunneridae</taxon>
        <taxon>Pentapetalae</taxon>
        <taxon>rosids</taxon>
        <taxon>fabids</taxon>
        <taxon>Fabales</taxon>
        <taxon>Fabaceae</taxon>
        <taxon>Papilionoideae</taxon>
        <taxon>50 kb inversion clade</taxon>
        <taxon>NPAAA clade</taxon>
        <taxon>indigoferoid/millettioid clade</taxon>
        <taxon>Phaseoleae</taxon>
        <taxon>Vigna</taxon>
    </lineage>
</organism>
<accession>A0AAQ3REQ3</accession>
<feature type="non-terminal residue" evidence="2">
    <location>
        <position position="118"/>
    </location>
</feature>
<dbReference type="EMBL" id="CP144690">
    <property type="protein sequence ID" value="WVY90057.1"/>
    <property type="molecule type" value="Genomic_DNA"/>
</dbReference>
<reference evidence="2 3" key="1">
    <citation type="journal article" date="2023" name="Life. Sci Alliance">
        <title>Evolutionary insights into 3D genome organization and epigenetic landscape of Vigna mungo.</title>
        <authorList>
            <person name="Junaid A."/>
            <person name="Singh B."/>
            <person name="Bhatia S."/>
        </authorList>
    </citation>
    <scope>NUCLEOTIDE SEQUENCE [LARGE SCALE GENOMIC DNA]</scope>
    <source>
        <strain evidence="2">Urdbean</strain>
    </source>
</reference>
<protein>
    <submittedName>
        <fullName evidence="2">Uncharacterized protein</fullName>
    </submittedName>
</protein>
<dbReference type="Proteomes" id="UP001374535">
    <property type="component" value="Chromosome 11"/>
</dbReference>
<evidence type="ECO:0000313" key="3">
    <source>
        <dbReference type="Proteomes" id="UP001374535"/>
    </source>
</evidence>